<proteinExistence type="predicted"/>
<dbReference type="STRING" id="109895.A0A507DXL5"/>
<evidence type="ECO:0000256" key="1">
    <source>
        <dbReference type="SAM" id="MobiDB-lite"/>
    </source>
</evidence>
<dbReference type="GO" id="GO:0003887">
    <property type="term" value="F:DNA-directed DNA polymerase activity"/>
    <property type="evidence" value="ECO:0007669"/>
    <property type="project" value="TreeGrafter"/>
</dbReference>
<dbReference type="PANTHER" id="PTHR14303">
    <property type="entry name" value="DNA POLYMERASE DELTA SUBUNIT 4"/>
    <property type="match status" value="1"/>
</dbReference>
<sequence>MSGRTTRSRSAKHSDVAVRSSPSPATGKLSAAFTQRKLNFNQQTKKALIDTDKKSSVAKRLRDVEDDLKKVDLTEEEEEPQDVKKVKAVHEIALDSEPETETEVADDAESVPAYIRTLVTDKAAVIQYLKAFDLNLTYGPCVGLSRMERWERAHKLELDPPEDVKLVLQTREAMSDVDIREPLWHKEL</sequence>
<reference evidence="2 3" key="1">
    <citation type="journal article" date="2019" name="Sci. Rep.">
        <title>Comparative genomics of chytrid fungi reveal insights into the obligate biotrophic and pathogenic lifestyle of Synchytrium endobioticum.</title>
        <authorList>
            <person name="van de Vossenberg B.T.L.H."/>
            <person name="Warris S."/>
            <person name="Nguyen H.D.T."/>
            <person name="van Gent-Pelzer M.P.E."/>
            <person name="Joly D.L."/>
            <person name="van de Geest H.C."/>
            <person name="Bonants P.J.M."/>
            <person name="Smith D.S."/>
            <person name="Levesque C.A."/>
            <person name="van der Lee T.A.J."/>
        </authorList>
    </citation>
    <scope>NUCLEOTIDE SEQUENCE [LARGE SCALE GENOMIC DNA]</scope>
    <source>
        <strain evidence="2 3">CBS 809.83</strain>
    </source>
</reference>
<dbReference type="GO" id="GO:0000731">
    <property type="term" value="P:DNA synthesis involved in DNA repair"/>
    <property type="evidence" value="ECO:0007669"/>
    <property type="project" value="InterPro"/>
</dbReference>
<name>A0A507DXL5_9FUNG</name>
<protein>
    <recommendedName>
        <fullName evidence="4">DNA polymerase delta subunit 4</fullName>
    </recommendedName>
</protein>
<feature type="compositionally biased region" description="Basic residues" evidence="1">
    <location>
        <begin position="1"/>
        <end position="11"/>
    </location>
</feature>
<dbReference type="AlphaFoldDB" id="A0A507DXL5"/>
<accession>A0A507DXL5</accession>
<dbReference type="EMBL" id="QEAQ01000080">
    <property type="protein sequence ID" value="TPX56266.1"/>
    <property type="molecule type" value="Genomic_DNA"/>
</dbReference>
<dbReference type="GO" id="GO:0043625">
    <property type="term" value="C:delta DNA polymerase complex"/>
    <property type="evidence" value="ECO:0007669"/>
    <property type="project" value="TreeGrafter"/>
</dbReference>
<organism evidence="2 3">
    <name type="scientific">Powellomyces hirtus</name>
    <dbReference type="NCBI Taxonomy" id="109895"/>
    <lineage>
        <taxon>Eukaryota</taxon>
        <taxon>Fungi</taxon>
        <taxon>Fungi incertae sedis</taxon>
        <taxon>Chytridiomycota</taxon>
        <taxon>Chytridiomycota incertae sedis</taxon>
        <taxon>Chytridiomycetes</taxon>
        <taxon>Spizellomycetales</taxon>
        <taxon>Powellomycetaceae</taxon>
        <taxon>Powellomyces</taxon>
    </lineage>
</organism>
<evidence type="ECO:0000313" key="3">
    <source>
        <dbReference type="Proteomes" id="UP000318582"/>
    </source>
</evidence>
<gene>
    <name evidence="2" type="ORF">PhCBS80983_g04668</name>
</gene>
<dbReference type="PANTHER" id="PTHR14303:SF0">
    <property type="entry name" value="DNA POLYMERASE DELTA SUBUNIT 4"/>
    <property type="match status" value="1"/>
</dbReference>
<feature type="region of interest" description="Disordered" evidence="1">
    <location>
        <begin position="1"/>
        <end position="30"/>
    </location>
</feature>
<keyword evidence="3" id="KW-1185">Reference proteome</keyword>
<dbReference type="Proteomes" id="UP000318582">
    <property type="component" value="Unassembled WGS sequence"/>
</dbReference>
<dbReference type="GO" id="GO:0006261">
    <property type="term" value="P:DNA-templated DNA replication"/>
    <property type="evidence" value="ECO:0007669"/>
    <property type="project" value="TreeGrafter"/>
</dbReference>
<comment type="caution">
    <text evidence="2">The sequence shown here is derived from an EMBL/GenBank/DDBJ whole genome shotgun (WGS) entry which is preliminary data.</text>
</comment>
<dbReference type="Pfam" id="PF04081">
    <property type="entry name" value="DNA_pol_delta_4"/>
    <property type="match status" value="1"/>
</dbReference>
<dbReference type="InterPro" id="IPR007218">
    <property type="entry name" value="DNA_pol_delta_4"/>
</dbReference>
<evidence type="ECO:0000313" key="2">
    <source>
        <dbReference type="EMBL" id="TPX56266.1"/>
    </source>
</evidence>
<evidence type="ECO:0008006" key="4">
    <source>
        <dbReference type="Google" id="ProtNLM"/>
    </source>
</evidence>